<dbReference type="AlphaFoldDB" id="A0A383APC0"/>
<evidence type="ECO:0000313" key="1">
    <source>
        <dbReference type="EMBL" id="SVE09389.1"/>
    </source>
</evidence>
<sequence length="32" mass="3974">LTFIISNKIKIEEEYLIKKFHNYTLYKNEVKI</sequence>
<feature type="non-terminal residue" evidence="1">
    <location>
        <position position="1"/>
    </location>
</feature>
<protein>
    <submittedName>
        <fullName evidence="1">Uncharacterized protein</fullName>
    </submittedName>
</protein>
<proteinExistence type="predicted"/>
<name>A0A383APC0_9ZZZZ</name>
<accession>A0A383APC0</accession>
<dbReference type="EMBL" id="UINC01193665">
    <property type="protein sequence ID" value="SVE09389.1"/>
    <property type="molecule type" value="Genomic_DNA"/>
</dbReference>
<gene>
    <name evidence="1" type="ORF">METZ01_LOCUS462243</name>
</gene>
<organism evidence="1">
    <name type="scientific">marine metagenome</name>
    <dbReference type="NCBI Taxonomy" id="408172"/>
    <lineage>
        <taxon>unclassified sequences</taxon>
        <taxon>metagenomes</taxon>
        <taxon>ecological metagenomes</taxon>
    </lineage>
</organism>
<reference evidence="1" key="1">
    <citation type="submission" date="2018-05" db="EMBL/GenBank/DDBJ databases">
        <authorList>
            <person name="Lanie J.A."/>
            <person name="Ng W.-L."/>
            <person name="Kazmierczak K.M."/>
            <person name="Andrzejewski T.M."/>
            <person name="Davidsen T.M."/>
            <person name="Wayne K.J."/>
            <person name="Tettelin H."/>
            <person name="Glass J.I."/>
            <person name="Rusch D."/>
            <person name="Podicherti R."/>
            <person name="Tsui H.-C.T."/>
            <person name="Winkler M.E."/>
        </authorList>
    </citation>
    <scope>NUCLEOTIDE SEQUENCE</scope>
</reference>